<dbReference type="NCBIfam" id="TIGR02402">
    <property type="entry name" value="trehalose_TreZ"/>
    <property type="match status" value="1"/>
</dbReference>
<comment type="subcellular location">
    <subcellularLocation>
        <location evidence="1 15">Cytoplasm</location>
    </subcellularLocation>
</comment>
<keyword evidence="6" id="KW-0963">Cytoplasm</keyword>
<dbReference type="Gene3D" id="3.20.20.80">
    <property type="entry name" value="Glycosidases"/>
    <property type="match status" value="1"/>
</dbReference>
<dbReference type="CDD" id="cd02853">
    <property type="entry name" value="E_set_MTHase_like_N"/>
    <property type="match status" value="1"/>
</dbReference>
<keyword evidence="20" id="KW-1185">Reference proteome</keyword>
<dbReference type="SUPFAM" id="SSF51445">
    <property type="entry name" value="(Trans)glycosidases"/>
    <property type="match status" value="1"/>
</dbReference>
<evidence type="ECO:0000256" key="7">
    <source>
        <dbReference type="ARBA" id="ARBA00022801"/>
    </source>
</evidence>
<feature type="site" description="Transition state stabilizer" evidence="17">
    <location>
        <position position="377"/>
    </location>
</feature>
<feature type="binding site" evidence="16">
    <location>
        <begin position="242"/>
        <end position="247"/>
    </location>
    <ligand>
        <name>substrate</name>
    </ligand>
</feature>
<dbReference type="SUPFAM" id="SSF81296">
    <property type="entry name" value="E set domains"/>
    <property type="match status" value="1"/>
</dbReference>
<dbReference type="InterPro" id="IPR044901">
    <property type="entry name" value="Trehalose_TreZ_E-set_sf"/>
</dbReference>
<evidence type="ECO:0000313" key="19">
    <source>
        <dbReference type="EMBL" id="GII75197.1"/>
    </source>
</evidence>
<gene>
    <name evidence="19" type="ORF">Sru01_01790</name>
</gene>
<dbReference type="PIRSF" id="PIRSF006337">
    <property type="entry name" value="Trehalose_TreZ"/>
    <property type="match status" value="1"/>
</dbReference>
<dbReference type="CDD" id="cd11325">
    <property type="entry name" value="AmyAc_GTHase"/>
    <property type="match status" value="1"/>
</dbReference>
<reference evidence="19" key="1">
    <citation type="submission" date="2021-01" db="EMBL/GenBank/DDBJ databases">
        <title>Whole genome shotgun sequence of Sphaerisporangium rufum NBRC 109079.</title>
        <authorList>
            <person name="Komaki H."/>
            <person name="Tamura T."/>
        </authorList>
    </citation>
    <scope>NUCLEOTIDE SEQUENCE</scope>
    <source>
        <strain evidence="19">NBRC 109079</strain>
    </source>
</reference>
<dbReference type="RefSeq" id="WP_203981866.1">
    <property type="nucleotide sequence ID" value="NZ_BOOU01000002.1"/>
</dbReference>
<evidence type="ECO:0000256" key="16">
    <source>
        <dbReference type="PIRSR" id="PIRSR006337-2"/>
    </source>
</evidence>
<dbReference type="InterPro" id="IPR004193">
    <property type="entry name" value="Glyco_hydro_13_N"/>
</dbReference>
<evidence type="ECO:0000256" key="12">
    <source>
        <dbReference type="ARBA" id="ARBA00034013"/>
    </source>
</evidence>
<dbReference type="EC" id="3.2.1.141" evidence="4 13"/>
<evidence type="ECO:0000256" key="8">
    <source>
        <dbReference type="ARBA" id="ARBA00023277"/>
    </source>
</evidence>
<evidence type="ECO:0000256" key="11">
    <source>
        <dbReference type="ARBA" id="ARBA00033284"/>
    </source>
</evidence>
<evidence type="ECO:0000313" key="20">
    <source>
        <dbReference type="Proteomes" id="UP000655287"/>
    </source>
</evidence>
<dbReference type="InterPro" id="IPR012768">
    <property type="entry name" value="Trehalose_TreZ"/>
</dbReference>
<comment type="catalytic activity">
    <reaction evidence="12 14">
        <text>hydrolysis of (1-&gt;4)-alpha-D-glucosidic linkage in 4-alpha-D-[(1-&gt;4)-alpha-D-glucanosyl]n trehalose to yield trehalose and (1-&gt;4)-alpha-D-glucan.</text>
        <dbReference type="EC" id="3.2.1.141"/>
    </reaction>
</comment>
<dbReference type="Pfam" id="PF11941">
    <property type="entry name" value="DUF3459"/>
    <property type="match status" value="1"/>
</dbReference>
<dbReference type="SMART" id="SM00642">
    <property type="entry name" value="Aamy"/>
    <property type="match status" value="1"/>
</dbReference>
<dbReference type="Pfam" id="PF00128">
    <property type="entry name" value="Alpha-amylase"/>
    <property type="match status" value="1"/>
</dbReference>
<name>A0A919QWD6_9ACTN</name>
<evidence type="ECO:0000256" key="10">
    <source>
        <dbReference type="ARBA" id="ARBA00032057"/>
    </source>
</evidence>
<dbReference type="EMBL" id="BOOU01000002">
    <property type="protein sequence ID" value="GII75197.1"/>
    <property type="molecule type" value="Genomic_DNA"/>
</dbReference>
<accession>A0A919QWD6</accession>
<feature type="active site" description="Nucleophile" evidence="15">
    <location>
        <position position="244"/>
    </location>
</feature>
<evidence type="ECO:0000256" key="1">
    <source>
        <dbReference type="ARBA" id="ARBA00004496"/>
    </source>
</evidence>
<dbReference type="InterPro" id="IPR017853">
    <property type="entry name" value="GH"/>
</dbReference>
<organism evidence="19 20">
    <name type="scientific">Sphaerisporangium rufum</name>
    <dbReference type="NCBI Taxonomy" id="1381558"/>
    <lineage>
        <taxon>Bacteria</taxon>
        <taxon>Bacillati</taxon>
        <taxon>Actinomycetota</taxon>
        <taxon>Actinomycetes</taxon>
        <taxon>Streptosporangiales</taxon>
        <taxon>Streptosporangiaceae</taxon>
        <taxon>Sphaerisporangium</taxon>
    </lineage>
</organism>
<dbReference type="GO" id="GO:0005992">
    <property type="term" value="P:trehalose biosynthetic process"/>
    <property type="evidence" value="ECO:0007669"/>
    <property type="project" value="UniProtKB-UniRule"/>
</dbReference>
<evidence type="ECO:0000256" key="13">
    <source>
        <dbReference type="NCBIfam" id="TIGR02402"/>
    </source>
</evidence>
<dbReference type="Gene3D" id="2.60.40.10">
    <property type="entry name" value="Immunoglobulins"/>
    <property type="match status" value="1"/>
</dbReference>
<dbReference type="GO" id="GO:0005737">
    <property type="term" value="C:cytoplasm"/>
    <property type="evidence" value="ECO:0007669"/>
    <property type="project" value="UniProtKB-SubCell"/>
</dbReference>
<feature type="active site" description="Proton donor" evidence="15">
    <location>
        <position position="281"/>
    </location>
</feature>
<evidence type="ECO:0000256" key="17">
    <source>
        <dbReference type="PIRSR" id="PIRSR006337-3"/>
    </source>
</evidence>
<keyword evidence="8" id="KW-0119">Carbohydrate metabolism</keyword>
<evidence type="ECO:0000256" key="5">
    <source>
        <dbReference type="ARBA" id="ARBA00015938"/>
    </source>
</evidence>
<keyword evidence="7 14" id="KW-0378">Hydrolase</keyword>
<sequence>MFEVWAPAAGRVEVEIGGTERHEMAARGDGWWTAEVPGAGHGTDYAFRLDGGDPLPDPRTRRQPEGIFGPSRVYDHGEFRWSDQAWRGRALPGAVIYELHVATFTTEGTFDAAAARIPHLVELGVDLVELLPVPPVPGRYNWGYDGVDLYAVHEEYGGPDGLKRFVDACHRAGIGVLLDVVYNHLGPSGNFLAPFGPYFNESAASFWGQAVNLDGPGSDEVRRYFIDNAVQWLRDYHMDGLRLDAVHALVDSRALHFLEELAIEVDGLAAAVGRPLTLIAESDMNNPRLVTPREAGGHGLAATWDDDVHHALHSAITGERHGYYCDFGSMAALAKVLTSAYLHDGTYSTFRGRVHGRPVDRLRTPGYRFVACLQNHDQIGNRAMGDRLPAEALRLGAGLLLTSPFTPMLFMGEEWGASSPFQFFTDHVEPHLKQGESERREREFLGHGYDDWGAMAPDPSDEATFHRSKLNWDERSAPGHADLLGWYRDLIALRRACPELADPRLDRVVTEVSEQDRWIIVHRGTLRVAANLGEATVTVPLASGTVPPAPGTVLLASDPKISLAGADLTLPPRSLAVVRPGTT</sequence>
<comment type="caution">
    <text evidence="19">The sequence shown here is derived from an EMBL/GenBank/DDBJ whole genome shotgun (WGS) entry which is preliminary data.</text>
</comment>
<evidence type="ECO:0000256" key="9">
    <source>
        <dbReference type="ARBA" id="ARBA00023295"/>
    </source>
</evidence>
<keyword evidence="9 14" id="KW-0326">Glycosidase</keyword>
<feature type="binding site" evidence="16">
    <location>
        <begin position="306"/>
        <end position="310"/>
    </location>
    <ligand>
        <name>substrate</name>
    </ligand>
</feature>
<dbReference type="PANTHER" id="PTHR43651">
    <property type="entry name" value="1,4-ALPHA-GLUCAN-BRANCHING ENZYME"/>
    <property type="match status" value="1"/>
</dbReference>
<evidence type="ECO:0000256" key="6">
    <source>
        <dbReference type="ARBA" id="ARBA00022490"/>
    </source>
</evidence>
<dbReference type="Pfam" id="PF02922">
    <property type="entry name" value="CBM_48"/>
    <property type="match status" value="1"/>
</dbReference>
<comment type="similarity">
    <text evidence="3 14">Belongs to the glycosyl hydrolase 13 family.</text>
</comment>
<proteinExistence type="inferred from homology"/>
<dbReference type="PANTHER" id="PTHR43651:SF11">
    <property type="entry name" value="MALTO-OLIGOSYLTREHALOSE TREHALOHYDROLASE"/>
    <property type="match status" value="1"/>
</dbReference>
<dbReference type="InterPro" id="IPR022567">
    <property type="entry name" value="DUF3459"/>
</dbReference>
<comment type="pathway">
    <text evidence="2 14">Glycan biosynthesis; trehalose biosynthesis.</text>
</comment>
<dbReference type="GO" id="GO:0033942">
    <property type="term" value="F:4-alpha-D-(1-&gt;4)-alpha-D-glucanotrehalose trehalohydrolase activity"/>
    <property type="evidence" value="ECO:0007669"/>
    <property type="project" value="UniProtKB-EC"/>
</dbReference>
<dbReference type="Proteomes" id="UP000655287">
    <property type="component" value="Unassembled WGS sequence"/>
</dbReference>
<protein>
    <recommendedName>
        <fullName evidence="5 13">Malto-oligosyltrehalose trehalohydrolase</fullName>
        <shortName evidence="14">MTHase</shortName>
        <ecNumber evidence="4 13">3.2.1.141</ecNumber>
    </recommendedName>
    <alternativeName>
        <fullName evidence="11 14">4-alpha-D-((1-&gt;4)-alpha-D-glucano)trehalose trehalohydrolase</fullName>
    </alternativeName>
    <alternativeName>
        <fullName evidence="10 14">Maltooligosyl trehalose trehalohydrolase</fullName>
    </alternativeName>
</protein>
<feature type="binding site" evidence="16">
    <location>
        <begin position="376"/>
        <end position="381"/>
    </location>
    <ligand>
        <name>substrate</name>
    </ligand>
</feature>
<dbReference type="Gene3D" id="1.10.10.760">
    <property type="entry name" value="E-set domains of sugar-utilizing enzymes"/>
    <property type="match status" value="1"/>
</dbReference>
<evidence type="ECO:0000256" key="4">
    <source>
        <dbReference type="ARBA" id="ARBA00012268"/>
    </source>
</evidence>
<dbReference type="InterPro" id="IPR013783">
    <property type="entry name" value="Ig-like_fold"/>
</dbReference>
<evidence type="ECO:0000256" key="14">
    <source>
        <dbReference type="PIRNR" id="PIRNR006337"/>
    </source>
</evidence>
<dbReference type="InterPro" id="IPR006047">
    <property type="entry name" value="GH13_cat_dom"/>
</dbReference>
<evidence type="ECO:0000256" key="15">
    <source>
        <dbReference type="PIRSR" id="PIRSR006337-1"/>
    </source>
</evidence>
<dbReference type="AlphaFoldDB" id="A0A919QWD6"/>
<feature type="domain" description="Glycosyl hydrolase family 13 catalytic" evidence="18">
    <location>
        <begin position="98"/>
        <end position="439"/>
    </location>
</feature>
<evidence type="ECO:0000256" key="3">
    <source>
        <dbReference type="ARBA" id="ARBA00008061"/>
    </source>
</evidence>
<evidence type="ECO:0000256" key="2">
    <source>
        <dbReference type="ARBA" id="ARBA00005199"/>
    </source>
</evidence>
<dbReference type="InterPro" id="IPR014756">
    <property type="entry name" value="Ig_E-set"/>
</dbReference>
<evidence type="ECO:0000259" key="18">
    <source>
        <dbReference type="SMART" id="SM00642"/>
    </source>
</evidence>